<evidence type="ECO:0000313" key="1">
    <source>
        <dbReference type="EMBL" id="MDI9242622.1"/>
    </source>
</evidence>
<dbReference type="RefSeq" id="WP_283231067.1">
    <property type="nucleotide sequence ID" value="NZ_JASGBQ010000015.1"/>
</dbReference>
<dbReference type="EMBL" id="JASGBQ010000015">
    <property type="protein sequence ID" value="MDI9242622.1"/>
    <property type="molecule type" value="Genomic_DNA"/>
</dbReference>
<name>A0AAP4EY73_9FIRM</name>
<sequence length="79" mass="8556">MKAVSEVMFLGVSSRQSGSKTYYNVSCKADDGLHSFGTREPENFNGLDDGCYVNLELNIFPYRGQMVVVATGAQLVGGK</sequence>
<organism evidence="1 2">
    <name type="scientific">Fusibacillus kribbianus</name>
    <dbReference type="NCBI Taxonomy" id="3044208"/>
    <lineage>
        <taxon>Bacteria</taxon>
        <taxon>Bacillati</taxon>
        <taxon>Bacillota</taxon>
        <taxon>Clostridia</taxon>
        <taxon>Lachnospirales</taxon>
        <taxon>Lachnospiraceae</taxon>
        <taxon>Fusibacillus</taxon>
    </lineage>
</organism>
<comment type="caution">
    <text evidence="1">The sequence shown here is derived from an EMBL/GenBank/DDBJ whole genome shotgun (WGS) entry which is preliminary data.</text>
</comment>
<dbReference type="AlphaFoldDB" id="A0AAP4EY73"/>
<reference evidence="1 2" key="1">
    <citation type="submission" date="2023-05" db="EMBL/GenBank/DDBJ databases">
        <title>[ruminococcus] sp. nov., isolated from a pig farm feces dump.</title>
        <authorList>
            <person name="Chang Y.-H."/>
        </authorList>
    </citation>
    <scope>NUCLEOTIDE SEQUENCE [LARGE SCALE GENOMIC DNA]</scope>
    <source>
        <strain evidence="1 2">YH-rum2234</strain>
    </source>
</reference>
<gene>
    <name evidence="1" type="ORF">QJ036_09085</name>
</gene>
<accession>A0AAP4EY73</accession>
<evidence type="ECO:0000313" key="2">
    <source>
        <dbReference type="Proteomes" id="UP001300383"/>
    </source>
</evidence>
<proteinExistence type="predicted"/>
<keyword evidence="2" id="KW-1185">Reference proteome</keyword>
<protein>
    <submittedName>
        <fullName evidence="1">Uncharacterized protein</fullName>
    </submittedName>
</protein>
<dbReference type="Proteomes" id="UP001300383">
    <property type="component" value="Unassembled WGS sequence"/>
</dbReference>